<dbReference type="CDD" id="cd07383">
    <property type="entry name" value="MPP_Dcr2"/>
    <property type="match status" value="1"/>
</dbReference>
<dbReference type="InterPro" id="IPR006311">
    <property type="entry name" value="TAT_signal"/>
</dbReference>
<dbReference type="EMBL" id="JBHUFZ010000032">
    <property type="protein sequence ID" value="MFD1891286.1"/>
    <property type="molecule type" value="Genomic_DNA"/>
</dbReference>
<proteinExistence type="predicted"/>
<organism evidence="3 4">
    <name type="scientific">Luteococcus peritonei</name>
    <dbReference type="NCBI Taxonomy" id="88874"/>
    <lineage>
        <taxon>Bacteria</taxon>
        <taxon>Bacillati</taxon>
        <taxon>Actinomycetota</taxon>
        <taxon>Actinomycetes</taxon>
        <taxon>Propionibacteriales</taxon>
        <taxon>Propionibacteriaceae</taxon>
        <taxon>Luteococcus</taxon>
    </lineage>
</organism>
<dbReference type="InterPro" id="IPR004843">
    <property type="entry name" value="Calcineurin-like_PHP"/>
</dbReference>
<dbReference type="PROSITE" id="PS51318">
    <property type="entry name" value="TAT"/>
    <property type="match status" value="1"/>
</dbReference>
<reference evidence="4" key="1">
    <citation type="journal article" date="2019" name="Int. J. Syst. Evol. Microbiol.">
        <title>The Global Catalogue of Microorganisms (GCM) 10K type strain sequencing project: providing services to taxonomists for standard genome sequencing and annotation.</title>
        <authorList>
            <consortium name="The Broad Institute Genomics Platform"/>
            <consortium name="The Broad Institute Genome Sequencing Center for Infectious Disease"/>
            <person name="Wu L."/>
            <person name="Ma J."/>
        </authorList>
    </citation>
    <scope>NUCLEOTIDE SEQUENCE [LARGE SCALE GENOMIC DNA]</scope>
    <source>
        <strain evidence="4">CAIM 431</strain>
    </source>
</reference>
<dbReference type="Pfam" id="PF00149">
    <property type="entry name" value="Metallophos"/>
    <property type="match status" value="1"/>
</dbReference>
<feature type="domain" description="Calcineurin-like phosphoesterase" evidence="2">
    <location>
        <begin position="52"/>
        <end position="307"/>
    </location>
</feature>
<feature type="signal peptide" evidence="1">
    <location>
        <begin position="1"/>
        <end position="29"/>
    </location>
</feature>
<comment type="caution">
    <text evidence="3">The sequence shown here is derived from an EMBL/GenBank/DDBJ whole genome shotgun (WGS) entry which is preliminary data.</text>
</comment>
<sequence>MTNSTRRGILAMGAGVGAAAALGSSEALAAPAGRKPSRRNPKLRFRPDGSFTVLQFNDTQDTHLTDRRTIELITRAIAKEDPDLVIFNGDTVNGDMSTATQVKQAYNNVIAPVEQAGVAWALTFGNHDEDSVKKTGMTETRIMDFLRRYPHNLNPREDAIGGHSNAVLPVAASRGGRVAAAMWLLDSGRYEQESIDGQKVEEYTYETIHSDQVAWYREQSLALQKQAGRPVPGLVWLHIPLWETRFMWFGSPTDWTEESHRKALAKHQITDPNRNEREYVSQFNSGLYNVVRERGDVMGIYFGHDHVNTYEGNYFGVHLGYGPGTGYGAYGLDGAAKHQLRGCRVFTLDEGRPGEFTTRNLYAKDLGIDVTTVDDQPIAKPAPLPFT</sequence>
<feature type="chain" id="PRO_5045458339" evidence="1">
    <location>
        <begin position="30"/>
        <end position="387"/>
    </location>
</feature>
<dbReference type="SUPFAM" id="SSF56300">
    <property type="entry name" value="Metallo-dependent phosphatases"/>
    <property type="match status" value="1"/>
</dbReference>
<dbReference type="Gene3D" id="3.60.21.10">
    <property type="match status" value="1"/>
</dbReference>
<dbReference type="Proteomes" id="UP001597326">
    <property type="component" value="Unassembled WGS sequence"/>
</dbReference>
<keyword evidence="4" id="KW-1185">Reference proteome</keyword>
<evidence type="ECO:0000313" key="4">
    <source>
        <dbReference type="Proteomes" id="UP001597326"/>
    </source>
</evidence>
<gene>
    <name evidence="3" type="ORF">ACFSCS_14000</name>
</gene>
<protein>
    <submittedName>
        <fullName evidence="3">Metallophosphoesterase family protein</fullName>
    </submittedName>
</protein>
<dbReference type="PANTHER" id="PTHR32440:SF11">
    <property type="entry name" value="METALLOPHOSPHOESTERASE DOMAIN-CONTAINING PROTEIN"/>
    <property type="match status" value="1"/>
</dbReference>
<evidence type="ECO:0000259" key="2">
    <source>
        <dbReference type="Pfam" id="PF00149"/>
    </source>
</evidence>
<evidence type="ECO:0000313" key="3">
    <source>
        <dbReference type="EMBL" id="MFD1891286.1"/>
    </source>
</evidence>
<dbReference type="InterPro" id="IPR029052">
    <property type="entry name" value="Metallo-depent_PP-like"/>
</dbReference>
<evidence type="ECO:0000256" key="1">
    <source>
        <dbReference type="SAM" id="SignalP"/>
    </source>
</evidence>
<accession>A0ABW4RYK4</accession>
<dbReference type="RefSeq" id="WP_343875599.1">
    <property type="nucleotide sequence ID" value="NZ_BAAAIX010000033.1"/>
</dbReference>
<dbReference type="PANTHER" id="PTHR32440">
    <property type="entry name" value="PHOSPHATASE DCR2-RELATED-RELATED"/>
    <property type="match status" value="1"/>
</dbReference>
<keyword evidence="1" id="KW-0732">Signal</keyword>
<name>A0ABW4RYK4_9ACTN</name>